<dbReference type="AlphaFoldDB" id="A0A844HAE0"/>
<comment type="caution">
    <text evidence="2">The sequence shown here is derived from an EMBL/GenBank/DDBJ whole genome shotgun (WGS) entry which is preliminary data.</text>
</comment>
<proteinExistence type="predicted"/>
<sequence length="104" mass="11126">MRPEPAGRIAPKPCPMLGAASIEVTPRTLARHEDARLQLPPGSEVFVANIEGTPFAEMLAAAARLRAMGLEPVPHMPARLIAGEAELADHLHVERLAIRTPLLG</sequence>
<gene>
    <name evidence="2" type="ORF">GL279_13250</name>
</gene>
<dbReference type="SUPFAM" id="SSF51730">
    <property type="entry name" value="FAD-linked oxidoreductase"/>
    <property type="match status" value="1"/>
</dbReference>
<keyword evidence="3" id="KW-1185">Reference proteome</keyword>
<dbReference type="EMBL" id="WMIF01000019">
    <property type="protein sequence ID" value="MTH35568.1"/>
    <property type="molecule type" value="Genomic_DNA"/>
</dbReference>
<dbReference type="Proteomes" id="UP000442533">
    <property type="component" value="Unassembled WGS sequence"/>
</dbReference>
<protein>
    <submittedName>
        <fullName evidence="2">Uncharacterized protein</fullName>
    </submittedName>
</protein>
<accession>A0A844HAE0</accession>
<reference evidence="2 3" key="1">
    <citation type="submission" date="2019-11" db="EMBL/GenBank/DDBJ databases">
        <authorList>
            <person name="Dong K."/>
        </authorList>
    </citation>
    <scope>NUCLEOTIDE SEQUENCE [LARGE SCALE GENOMIC DNA]</scope>
    <source>
        <strain evidence="2 3">JCM 17370</strain>
    </source>
</reference>
<organism evidence="2 3">
    <name type="scientific">Paracoccus limosus</name>
    <dbReference type="NCBI Taxonomy" id="913252"/>
    <lineage>
        <taxon>Bacteria</taxon>
        <taxon>Pseudomonadati</taxon>
        <taxon>Pseudomonadota</taxon>
        <taxon>Alphaproteobacteria</taxon>
        <taxon>Rhodobacterales</taxon>
        <taxon>Paracoccaceae</taxon>
        <taxon>Paracoccus</taxon>
    </lineage>
</organism>
<name>A0A844HAE0_9RHOB</name>
<dbReference type="GO" id="GO:0016491">
    <property type="term" value="F:oxidoreductase activity"/>
    <property type="evidence" value="ECO:0007669"/>
    <property type="project" value="UniProtKB-KW"/>
</dbReference>
<evidence type="ECO:0000313" key="3">
    <source>
        <dbReference type="Proteomes" id="UP000442533"/>
    </source>
</evidence>
<evidence type="ECO:0000313" key="2">
    <source>
        <dbReference type="EMBL" id="MTH35568.1"/>
    </source>
</evidence>
<dbReference type="RefSeq" id="WP_155065118.1">
    <property type="nucleotide sequence ID" value="NZ_WMIF01000019.1"/>
</dbReference>
<keyword evidence="1" id="KW-0560">Oxidoreductase</keyword>
<evidence type="ECO:0000256" key="1">
    <source>
        <dbReference type="ARBA" id="ARBA00023002"/>
    </source>
</evidence>
<dbReference type="InterPro" id="IPR029041">
    <property type="entry name" value="FAD-linked_oxidoreductase-like"/>
</dbReference>
<dbReference type="OrthoDB" id="9812555at2"/>